<evidence type="ECO:0000313" key="1">
    <source>
        <dbReference type="EMBL" id="KAJ7403659.1"/>
    </source>
</evidence>
<dbReference type="Proteomes" id="UP001145742">
    <property type="component" value="Unassembled WGS sequence"/>
</dbReference>
<comment type="caution">
    <text evidence="1">The sequence shown here is derived from an EMBL/GenBank/DDBJ whole genome shotgun (WGS) entry which is preliminary data.</text>
</comment>
<reference evidence="1" key="1">
    <citation type="submission" date="2019-10" db="EMBL/GenBank/DDBJ databases">
        <authorList>
            <person name="Soares A.E.R."/>
            <person name="Aleixo A."/>
            <person name="Schneider P."/>
            <person name="Miyaki C.Y."/>
            <person name="Schneider M.P."/>
            <person name="Mello C."/>
            <person name="Vasconcelos A.T.R."/>
        </authorList>
    </citation>
    <scope>NUCLEOTIDE SEQUENCE</scope>
    <source>
        <tissue evidence="1">Muscle</tissue>
    </source>
</reference>
<sequence>MSKVQDLALGRVKLHPIGISPCLQPIQVPLQSSPAFQQVDTPSQFGVICKFANDGLNPLIQIFDKDVKQNWAQHRSLGNTTGDRPPAGCSPVHQHSLGLAIQPALNPADSAPVQVTGCQLFQQYAVGDSVKGFAEVQIDHIHSLPLIHLVGHLIVKGDQVGQTEPALPKSVLTGSEPLSILKVLCDHTQDDLLHSLSRHRGQADRPVVAQVSAEQSGTIKKYINKKSSPRCTRTKLTVV</sequence>
<dbReference type="EMBL" id="WHWB01034823">
    <property type="protein sequence ID" value="KAJ7403659.1"/>
    <property type="molecule type" value="Genomic_DNA"/>
</dbReference>
<name>A0ABQ9CJX1_9PASS</name>
<proteinExistence type="predicted"/>
<keyword evidence="2" id="KW-1185">Reference proteome</keyword>
<organism evidence="1 2">
    <name type="scientific">Willisornis vidua</name>
    <name type="common">Xingu scale-backed antbird</name>
    <dbReference type="NCBI Taxonomy" id="1566151"/>
    <lineage>
        <taxon>Eukaryota</taxon>
        <taxon>Metazoa</taxon>
        <taxon>Chordata</taxon>
        <taxon>Craniata</taxon>
        <taxon>Vertebrata</taxon>
        <taxon>Euteleostomi</taxon>
        <taxon>Archelosauria</taxon>
        <taxon>Archosauria</taxon>
        <taxon>Dinosauria</taxon>
        <taxon>Saurischia</taxon>
        <taxon>Theropoda</taxon>
        <taxon>Coelurosauria</taxon>
        <taxon>Aves</taxon>
        <taxon>Neognathae</taxon>
        <taxon>Neoaves</taxon>
        <taxon>Telluraves</taxon>
        <taxon>Australaves</taxon>
        <taxon>Passeriformes</taxon>
        <taxon>Thamnophilidae</taxon>
        <taxon>Willisornis</taxon>
    </lineage>
</organism>
<evidence type="ECO:0000313" key="2">
    <source>
        <dbReference type="Proteomes" id="UP001145742"/>
    </source>
</evidence>
<protein>
    <submittedName>
        <fullName evidence="1">Uncharacterized protein</fullName>
    </submittedName>
</protein>
<accession>A0ABQ9CJX1</accession>
<gene>
    <name evidence="1" type="ORF">WISP_149712</name>
</gene>